<evidence type="ECO:0000313" key="1">
    <source>
        <dbReference type="EMBL" id="QIM66335.1"/>
    </source>
</evidence>
<dbReference type="AlphaFoldDB" id="A0A6G8JGN6"/>
<dbReference type="Proteomes" id="UP000501366">
    <property type="component" value="Chromosome"/>
</dbReference>
<dbReference type="SUPFAM" id="SSF143749">
    <property type="entry name" value="Phage tail protein-like"/>
    <property type="match status" value="1"/>
</dbReference>
<dbReference type="InterPro" id="IPR035934">
    <property type="entry name" value="Phage_tail_protein-like_sf"/>
</dbReference>
<proteinExistence type="predicted"/>
<dbReference type="RefSeq" id="WP_165888579.1">
    <property type="nucleotide sequence ID" value="NZ_CP015030.1"/>
</dbReference>
<dbReference type="EMBL" id="CP015030">
    <property type="protein sequence ID" value="QIM66335.1"/>
    <property type="molecule type" value="Genomic_DNA"/>
</dbReference>
<dbReference type="Gene3D" id="3.30.2000.10">
    <property type="entry name" value="Phage tail protein-like"/>
    <property type="match status" value="1"/>
</dbReference>
<dbReference type="InterPro" id="IPR038042">
    <property type="entry name" value="Gp37-like"/>
</dbReference>
<dbReference type="KEGG" id="mgra:A4G16_02580"/>
<dbReference type="Pfam" id="PF09646">
    <property type="entry name" value="Gp37"/>
    <property type="match status" value="1"/>
</dbReference>
<protein>
    <recommendedName>
        <fullName evidence="3">Gp37 protein</fullName>
    </recommendedName>
</protein>
<organism evidence="1 2">
    <name type="scientific">Mannheimia granulomatis</name>
    <dbReference type="NCBI Taxonomy" id="85402"/>
    <lineage>
        <taxon>Bacteria</taxon>
        <taxon>Pseudomonadati</taxon>
        <taxon>Pseudomonadota</taxon>
        <taxon>Gammaproteobacteria</taxon>
        <taxon>Pasteurellales</taxon>
        <taxon>Pasteurellaceae</taxon>
        <taxon>Mannheimia</taxon>
    </lineage>
</organism>
<sequence>MSATLPILNAVKDRLNELFPDWVVELMPDEPEGYYLSHPNGAILISYAGSKFGAVRPTDAVIQTRTVHIVLTVISRHLHNDFGAVELLDSLRLAIVGFRPPNSQGCYLVDEQFDEHTSGIWIYQLAAACETVQVEQQAVKNSPKFANLIPRQDGQPLSPQLKPK</sequence>
<evidence type="ECO:0008006" key="3">
    <source>
        <dbReference type="Google" id="ProtNLM"/>
    </source>
</evidence>
<dbReference type="InterPro" id="IPR018602">
    <property type="entry name" value="Gp37/STM4215"/>
</dbReference>
<reference evidence="1 2" key="1">
    <citation type="submission" date="2016-03" db="EMBL/GenBank/DDBJ databases">
        <authorList>
            <person name="Bojesen A.M."/>
            <person name="Planet P."/>
            <person name="Hansen M.J."/>
        </authorList>
    </citation>
    <scope>NUCLEOTIDE SEQUENCE [LARGE SCALE GENOMIC DNA]</scope>
    <source>
        <strain evidence="1 2">B 234/94</strain>
    </source>
</reference>
<gene>
    <name evidence="1" type="ORF">A4G16_02580</name>
</gene>
<evidence type="ECO:0000313" key="2">
    <source>
        <dbReference type="Proteomes" id="UP000501366"/>
    </source>
</evidence>
<accession>A0A6G8JGN6</accession>
<name>A0A6G8JGN6_9PAST</name>